<feature type="transmembrane region" description="Helical" evidence="1">
    <location>
        <begin position="260"/>
        <end position="279"/>
    </location>
</feature>
<name>A0A0R2B1H1_9LACO</name>
<accession>A0A0R2B1H1</accession>
<evidence type="ECO:0000313" key="2">
    <source>
        <dbReference type="EMBL" id="KRM69734.1"/>
    </source>
</evidence>
<protein>
    <recommendedName>
        <fullName evidence="4">ABC-2 type transporter domain-containing protein</fullName>
    </recommendedName>
</protein>
<dbReference type="PANTHER" id="PTHR43229:SF2">
    <property type="entry name" value="NODULATION PROTEIN J"/>
    <property type="match status" value="1"/>
</dbReference>
<organism evidence="2 3">
    <name type="scientific">Apilactobacillus ozensis DSM 23829 = JCM 17196</name>
    <dbReference type="NCBI Taxonomy" id="1423781"/>
    <lineage>
        <taxon>Bacteria</taxon>
        <taxon>Bacillati</taxon>
        <taxon>Bacillota</taxon>
        <taxon>Bacilli</taxon>
        <taxon>Lactobacillales</taxon>
        <taxon>Lactobacillaceae</taxon>
        <taxon>Apilactobacillus</taxon>
    </lineage>
</organism>
<sequence length="287" mass="32751">MKMINLTKRNLILYFSNKSNVFFSLLASLISFGLFILFIKNNLQAQWHATSIYKGLLDNWIIGETLNTTAISASLTALTRYVYDKSNNVIADISLTDLYFKHLQASYLLSAMIISTIMQLFTFLFMSTYFSLADKINFQWNLIPTILPTMLFVSLVWTSFGFIIASLINNQDALSGCYSIINTLAGFFALVYFPLMTLPKFGQLIIKLTPTPYVSAIYRNILMHDTVNQAFKNTPLKIVNNFKDQININIGNFKTLSSQFLILIGFILLFIFIALIISLRQRKNLID</sequence>
<dbReference type="AlphaFoldDB" id="A0A0R2B1H1"/>
<dbReference type="InterPro" id="IPR051784">
    <property type="entry name" value="Nod_factor_ABC_transporter"/>
</dbReference>
<dbReference type="OrthoDB" id="162334at2"/>
<dbReference type="PATRIC" id="fig|1423781.4.peg.941"/>
<feature type="transmembrane region" description="Helical" evidence="1">
    <location>
        <begin position="180"/>
        <end position="198"/>
    </location>
</feature>
<dbReference type="Proteomes" id="UP000052012">
    <property type="component" value="Unassembled WGS sequence"/>
</dbReference>
<keyword evidence="1" id="KW-1133">Transmembrane helix</keyword>
<dbReference type="RefSeq" id="WP_056965619.1">
    <property type="nucleotide sequence ID" value="NZ_AYYQ01000002.1"/>
</dbReference>
<feature type="transmembrane region" description="Helical" evidence="1">
    <location>
        <begin position="107"/>
        <end position="130"/>
    </location>
</feature>
<keyword evidence="1" id="KW-0812">Transmembrane</keyword>
<feature type="transmembrane region" description="Helical" evidence="1">
    <location>
        <begin position="142"/>
        <end position="168"/>
    </location>
</feature>
<evidence type="ECO:0000256" key="1">
    <source>
        <dbReference type="SAM" id="Phobius"/>
    </source>
</evidence>
<dbReference type="PANTHER" id="PTHR43229">
    <property type="entry name" value="NODULATION PROTEIN J"/>
    <property type="match status" value="1"/>
</dbReference>
<evidence type="ECO:0000313" key="3">
    <source>
        <dbReference type="Proteomes" id="UP000052012"/>
    </source>
</evidence>
<dbReference type="STRING" id="1423781.FD06_GL000907"/>
<feature type="transmembrane region" description="Helical" evidence="1">
    <location>
        <begin position="21"/>
        <end position="39"/>
    </location>
</feature>
<comment type="caution">
    <text evidence="2">The sequence shown here is derived from an EMBL/GenBank/DDBJ whole genome shotgun (WGS) entry which is preliminary data.</text>
</comment>
<keyword evidence="1" id="KW-0472">Membrane</keyword>
<proteinExistence type="predicted"/>
<dbReference type="EMBL" id="AYYQ01000002">
    <property type="protein sequence ID" value="KRM69734.1"/>
    <property type="molecule type" value="Genomic_DNA"/>
</dbReference>
<keyword evidence="3" id="KW-1185">Reference proteome</keyword>
<gene>
    <name evidence="2" type="ORF">FD06_GL000907</name>
</gene>
<reference evidence="2 3" key="1">
    <citation type="journal article" date="2015" name="Genome Announc.">
        <title>Expanding the biotechnology potential of lactobacilli through comparative genomics of 213 strains and associated genera.</title>
        <authorList>
            <person name="Sun Z."/>
            <person name="Harris H.M."/>
            <person name="McCann A."/>
            <person name="Guo C."/>
            <person name="Argimon S."/>
            <person name="Zhang W."/>
            <person name="Yang X."/>
            <person name="Jeffery I.B."/>
            <person name="Cooney J.C."/>
            <person name="Kagawa T.F."/>
            <person name="Liu W."/>
            <person name="Song Y."/>
            <person name="Salvetti E."/>
            <person name="Wrobel A."/>
            <person name="Rasinkangas P."/>
            <person name="Parkhill J."/>
            <person name="Rea M.C."/>
            <person name="O'Sullivan O."/>
            <person name="Ritari J."/>
            <person name="Douillard F.P."/>
            <person name="Paul Ross R."/>
            <person name="Yang R."/>
            <person name="Briner A.E."/>
            <person name="Felis G.E."/>
            <person name="de Vos W.M."/>
            <person name="Barrangou R."/>
            <person name="Klaenhammer T.R."/>
            <person name="Caufield P.W."/>
            <person name="Cui Y."/>
            <person name="Zhang H."/>
            <person name="O'Toole P.W."/>
        </authorList>
    </citation>
    <scope>NUCLEOTIDE SEQUENCE [LARGE SCALE GENOMIC DNA]</scope>
    <source>
        <strain evidence="2 3">DSM 23829</strain>
    </source>
</reference>
<evidence type="ECO:0008006" key="4">
    <source>
        <dbReference type="Google" id="ProtNLM"/>
    </source>
</evidence>